<sequence length="699" mass="81706">MSSYAKQIQTFNSGTFTTMNEFQFIQKLGTGSFGSVNLYLHKPTQKKYAIKIMPGETITNQCESEGIEREIRVHKKCRNPNIVQLYDSFYENDSIFIVIEYLENGNLFTHIQKNPPMSEQEACKYFVQTCLALQYMHQNNVFHRDIKPENLLLDEKFNLKVCDFGWCAENIHQKRKTFCGTYEYMAPEIVMEIMYDYKIDLWSLGILLFELLHKYAPFKGKDFKEISVAIKQCQPKIKPSVSKEAYQLISQLLSLDPNHRPPISQILASSFVKKYSNMLNLVEFQENIQPRSPLRQYPSQQQLKCGSPRRRITEYNIIQKPEQRVRMASPKPLDSQKLIQKIYVSPARRIQPKGRENIPVKTGPIDMPGETITNQCESEGIEREIRVHKKCRNPNIVQLYDSFYENDSIFIVIEYLENGNLFTHIQKNPPMSEQEACKYFVQTCLALQYMHQNNVFHRDIKPENLLLDEKFNLKVCDFGWCAENIHQKRKTFCGTYEYMAPEIVMEIMYDYKIDLWSLGILLFELLHKYAPFKGKDFKEISVAIKQCQPKIKPSVSKEAYQLISQLLSLDPNHRPPISQILASSFVKKYSNMLNLVEFQENIQPRSPLRQYPSQQQLKCGSPRRRITEYNIIQKPEQRVRMASPKPLDSQKLIQKIYVSPARRIQPKGRENIPVKTGPIDVRGREATKIIYMNLCNNIS</sequence>
<dbReference type="PROSITE" id="PS00107">
    <property type="entry name" value="PROTEIN_KINASE_ATP"/>
    <property type="match status" value="1"/>
</dbReference>
<dbReference type="EMBL" id="CAJJDO010000014">
    <property type="protein sequence ID" value="CAD8145193.1"/>
    <property type="molecule type" value="Genomic_DNA"/>
</dbReference>
<dbReference type="InterPro" id="IPR000719">
    <property type="entry name" value="Prot_kinase_dom"/>
</dbReference>
<keyword evidence="3 7" id="KW-0547">Nucleotide-binding</keyword>
<evidence type="ECO:0000259" key="11">
    <source>
        <dbReference type="PROSITE" id="PS50011"/>
    </source>
</evidence>
<keyword evidence="5 7" id="KW-0067">ATP-binding</keyword>
<feature type="domain" description="Protein kinase" evidence="11">
    <location>
        <begin position="297"/>
        <end position="586"/>
    </location>
</feature>
<dbReference type="FunFam" id="1.10.510.10:FF:000465">
    <property type="entry name" value="Non-specific serine/threonine protein kinase"/>
    <property type="match status" value="1"/>
</dbReference>
<evidence type="ECO:0000313" key="13">
    <source>
        <dbReference type="Proteomes" id="UP000689195"/>
    </source>
</evidence>
<evidence type="ECO:0000256" key="3">
    <source>
        <dbReference type="ARBA" id="ARBA00022741"/>
    </source>
</evidence>
<keyword evidence="13" id="KW-1185">Reference proteome</keyword>
<dbReference type="CDD" id="cd14007">
    <property type="entry name" value="STKc_Aurora"/>
    <property type="match status" value="2"/>
</dbReference>
<dbReference type="InterPro" id="IPR030616">
    <property type="entry name" value="Aur-like"/>
</dbReference>
<comment type="catalytic activity">
    <reaction evidence="10">
        <text>L-seryl-[protein] + ATP = O-phospho-L-seryl-[protein] + ADP + H(+)</text>
        <dbReference type="Rhea" id="RHEA:17989"/>
        <dbReference type="Rhea" id="RHEA-COMP:9863"/>
        <dbReference type="Rhea" id="RHEA-COMP:11604"/>
        <dbReference type="ChEBI" id="CHEBI:15378"/>
        <dbReference type="ChEBI" id="CHEBI:29999"/>
        <dbReference type="ChEBI" id="CHEBI:30616"/>
        <dbReference type="ChEBI" id="CHEBI:83421"/>
        <dbReference type="ChEBI" id="CHEBI:456216"/>
        <dbReference type="EC" id="2.7.11.1"/>
    </reaction>
</comment>
<evidence type="ECO:0000256" key="7">
    <source>
        <dbReference type="PIRSR" id="PIRSR630616-2"/>
    </source>
</evidence>
<evidence type="ECO:0000256" key="9">
    <source>
        <dbReference type="PROSITE-ProRule" id="PRU10141"/>
    </source>
</evidence>
<evidence type="ECO:0000256" key="2">
    <source>
        <dbReference type="ARBA" id="ARBA00022679"/>
    </source>
</evidence>
<dbReference type="SMART" id="SM00220">
    <property type="entry name" value="S_TKc"/>
    <property type="match status" value="2"/>
</dbReference>
<dbReference type="Proteomes" id="UP000689195">
    <property type="component" value="Unassembled WGS sequence"/>
</dbReference>
<organism evidence="12 13">
    <name type="scientific">Paramecium pentaurelia</name>
    <dbReference type="NCBI Taxonomy" id="43138"/>
    <lineage>
        <taxon>Eukaryota</taxon>
        <taxon>Sar</taxon>
        <taxon>Alveolata</taxon>
        <taxon>Ciliophora</taxon>
        <taxon>Intramacronucleata</taxon>
        <taxon>Oligohymenophorea</taxon>
        <taxon>Peniculida</taxon>
        <taxon>Parameciidae</taxon>
        <taxon>Paramecium</taxon>
    </lineage>
</organism>
<feature type="cross-link" description="Glycyl lysine isopeptide (Lys-Gly) (interchain with G-Cter in SUMO2)" evidence="8">
    <location>
        <position position="147"/>
    </location>
</feature>
<dbReference type="GO" id="GO:0004674">
    <property type="term" value="F:protein serine/threonine kinase activity"/>
    <property type="evidence" value="ECO:0007669"/>
    <property type="project" value="UniProtKB-KW"/>
</dbReference>
<feature type="domain" description="Protein kinase" evidence="11">
    <location>
        <begin position="22"/>
        <end position="272"/>
    </location>
</feature>
<gene>
    <name evidence="12" type="ORF">PPENT_87.1.T0140120</name>
</gene>
<keyword evidence="4 10" id="KW-0418">Kinase</keyword>
<keyword evidence="2 10" id="KW-0808">Transferase</keyword>
<dbReference type="AlphaFoldDB" id="A0A8S1SYJ7"/>
<evidence type="ECO:0000256" key="6">
    <source>
        <dbReference type="PIRSR" id="PIRSR630616-1"/>
    </source>
</evidence>
<evidence type="ECO:0000256" key="4">
    <source>
        <dbReference type="ARBA" id="ARBA00022777"/>
    </source>
</evidence>
<keyword evidence="1 10" id="KW-0723">Serine/threonine-protein kinase</keyword>
<evidence type="ECO:0000256" key="10">
    <source>
        <dbReference type="RuleBase" id="RU367134"/>
    </source>
</evidence>
<dbReference type="PROSITE" id="PS00108">
    <property type="entry name" value="PROTEIN_KINASE_ST"/>
    <property type="match status" value="2"/>
</dbReference>
<evidence type="ECO:0000256" key="8">
    <source>
        <dbReference type="PIRSR" id="PIRSR630616-3"/>
    </source>
</evidence>
<comment type="catalytic activity">
    <reaction evidence="10">
        <text>L-threonyl-[protein] + ATP = O-phospho-L-threonyl-[protein] + ADP + H(+)</text>
        <dbReference type="Rhea" id="RHEA:46608"/>
        <dbReference type="Rhea" id="RHEA-COMP:11060"/>
        <dbReference type="Rhea" id="RHEA-COMP:11605"/>
        <dbReference type="ChEBI" id="CHEBI:15378"/>
        <dbReference type="ChEBI" id="CHEBI:30013"/>
        <dbReference type="ChEBI" id="CHEBI:30616"/>
        <dbReference type="ChEBI" id="CHEBI:61977"/>
        <dbReference type="ChEBI" id="CHEBI:456216"/>
        <dbReference type="EC" id="2.7.11.1"/>
    </reaction>
</comment>
<proteinExistence type="inferred from homology"/>
<dbReference type="PROSITE" id="PS50011">
    <property type="entry name" value="PROTEIN_KINASE_DOM"/>
    <property type="match status" value="2"/>
</dbReference>
<dbReference type="Pfam" id="PF00069">
    <property type="entry name" value="Pkinase"/>
    <property type="match status" value="2"/>
</dbReference>
<dbReference type="InterPro" id="IPR017441">
    <property type="entry name" value="Protein_kinase_ATP_BS"/>
</dbReference>
<dbReference type="FunFam" id="3.30.200.20:FF:000042">
    <property type="entry name" value="Aurora kinase A"/>
    <property type="match status" value="1"/>
</dbReference>
<dbReference type="InterPro" id="IPR008271">
    <property type="entry name" value="Ser/Thr_kinase_AS"/>
</dbReference>
<feature type="binding site" evidence="7">
    <location>
        <position position="163"/>
    </location>
    <ligand>
        <name>ATP</name>
        <dbReference type="ChEBI" id="CHEBI:30616"/>
    </ligand>
</feature>
<evidence type="ECO:0000256" key="1">
    <source>
        <dbReference type="ARBA" id="ARBA00022527"/>
    </source>
</evidence>
<protein>
    <recommendedName>
        <fullName evidence="10">Aurora kinase</fullName>
        <ecNumber evidence="10">2.7.11.1</ecNumber>
    </recommendedName>
</protein>
<dbReference type="OrthoDB" id="541276at2759"/>
<accession>A0A8S1SYJ7</accession>
<feature type="binding site" evidence="7">
    <location>
        <begin position="149"/>
        <end position="150"/>
    </location>
    <ligand>
        <name>ATP</name>
        <dbReference type="ChEBI" id="CHEBI:30616"/>
    </ligand>
</feature>
<dbReference type="PANTHER" id="PTHR24350">
    <property type="entry name" value="SERINE/THREONINE-PROTEIN KINASE IAL-RELATED"/>
    <property type="match status" value="1"/>
</dbReference>
<dbReference type="GO" id="GO:0005524">
    <property type="term" value="F:ATP binding"/>
    <property type="evidence" value="ECO:0007669"/>
    <property type="project" value="UniProtKB-UniRule"/>
</dbReference>
<evidence type="ECO:0000256" key="5">
    <source>
        <dbReference type="ARBA" id="ARBA00022840"/>
    </source>
</evidence>
<dbReference type="FunFam" id="1.10.510.10:FF:001610">
    <property type="entry name" value="Uncharacterized protein"/>
    <property type="match status" value="1"/>
</dbReference>
<dbReference type="EC" id="2.7.11.1" evidence="10"/>
<reference evidence="12" key="1">
    <citation type="submission" date="2021-01" db="EMBL/GenBank/DDBJ databases">
        <authorList>
            <consortium name="Genoscope - CEA"/>
            <person name="William W."/>
        </authorList>
    </citation>
    <scope>NUCLEOTIDE SEQUENCE</scope>
</reference>
<feature type="active site" description="Proton acceptor" evidence="6">
    <location>
        <position position="145"/>
    </location>
</feature>
<name>A0A8S1SYJ7_9CILI</name>
<evidence type="ECO:0000313" key="12">
    <source>
        <dbReference type="EMBL" id="CAD8145193.1"/>
    </source>
</evidence>
<comment type="similarity">
    <text evidence="10">Belongs to the protein kinase superfamily. Ser/Thr protein kinase family. Aurora subfamily.</text>
</comment>
<feature type="binding site" evidence="7 9">
    <location>
        <position position="51"/>
    </location>
    <ligand>
        <name>ATP</name>
        <dbReference type="ChEBI" id="CHEBI:30616"/>
    </ligand>
</feature>
<comment type="caution">
    <text evidence="12">The sequence shown here is derived from an EMBL/GenBank/DDBJ whole genome shotgun (WGS) entry which is preliminary data.</text>
</comment>